<feature type="compositionally biased region" description="Low complexity" evidence="1">
    <location>
        <begin position="1"/>
        <end position="13"/>
    </location>
</feature>
<gene>
    <name evidence="2" type="ORF">C6Y14_12800</name>
</gene>
<keyword evidence="3" id="KW-1185">Reference proteome</keyword>
<evidence type="ECO:0000256" key="1">
    <source>
        <dbReference type="SAM" id="MobiDB-lite"/>
    </source>
</evidence>
<dbReference type="AlphaFoldDB" id="A0A2P8Q9W7"/>
<reference evidence="2 3" key="1">
    <citation type="submission" date="2018-03" db="EMBL/GenBank/DDBJ databases">
        <title>Streptomyces dioscori sp. nov., a novel endophytic actinobacterium isolated from bulbil of Dioscorea bulbifera L.</title>
        <authorList>
            <person name="Zhikuan W."/>
        </authorList>
    </citation>
    <scope>NUCLEOTIDE SEQUENCE [LARGE SCALE GENOMIC DNA]</scope>
    <source>
        <strain evidence="2 3">A217</strain>
    </source>
</reference>
<feature type="region of interest" description="Disordered" evidence="1">
    <location>
        <begin position="1"/>
        <end position="83"/>
    </location>
</feature>
<dbReference type="Proteomes" id="UP000240429">
    <property type="component" value="Unassembled WGS sequence"/>
</dbReference>
<evidence type="ECO:0000313" key="2">
    <source>
        <dbReference type="EMBL" id="PSM43036.1"/>
    </source>
</evidence>
<proteinExistence type="predicted"/>
<organism evidence="2 3">
    <name type="scientific">Streptomyces dioscori</name>
    <dbReference type="NCBI Taxonomy" id="2109333"/>
    <lineage>
        <taxon>Bacteria</taxon>
        <taxon>Bacillati</taxon>
        <taxon>Actinomycetota</taxon>
        <taxon>Actinomycetes</taxon>
        <taxon>Kitasatosporales</taxon>
        <taxon>Streptomycetaceae</taxon>
        <taxon>Streptomyces</taxon>
        <taxon>Streptomyces aurantiacus group</taxon>
    </lineage>
</organism>
<name>A0A2P8Q9W7_9ACTN</name>
<feature type="compositionally biased region" description="Low complexity" evidence="1">
    <location>
        <begin position="72"/>
        <end position="83"/>
    </location>
</feature>
<sequence length="83" mass="8094">MGGAWSAAAPSWPVAQFPAPLKNGAAPQLSPLGARGTARPTPTGPHCSGARGTARSAPTGPQTTNRPVSVPAAGGARATGRRA</sequence>
<dbReference type="EMBL" id="PYBJ01000007">
    <property type="protein sequence ID" value="PSM43036.1"/>
    <property type="molecule type" value="Genomic_DNA"/>
</dbReference>
<accession>A0A2P8Q9W7</accession>
<protein>
    <submittedName>
        <fullName evidence="2">Uncharacterized protein</fullName>
    </submittedName>
</protein>
<evidence type="ECO:0000313" key="3">
    <source>
        <dbReference type="Proteomes" id="UP000240429"/>
    </source>
</evidence>
<comment type="caution">
    <text evidence="2">The sequence shown here is derived from an EMBL/GenBank/DDBJ whole genome shotgun (WGS) entry which is preliminary data.</text>
</comment>